<comment type="caution">
    <text evidence="2">The sequence shown here is derived from an EMBL/GenBank/DDBJ whole genome shotgun (WGS) entry which is preliminary data.</text>
</comment>
<reference evidence="2 3" key="1">
    <citation type="submission" date="2020-01" db="EMBL/GenBank/DDBJ databases">
        <authorList>
            <person name="Palmer J.M."/>
        </authorList>
    </citation>
    <scope>NUCLEOTIDE SEQUENCE [LARGE SCALE GENOMIC DNA]</scope>
    <source>
        <strain evidence="2 3">TWF970</strain>
    </source>
</reference>
<dbReference type="Proteomes" id="UP000474640">
    <property type="component" value="Unassembled WGS sequence"/>
</dbReference>
<accession>A0A7C8VDX9</accession>
<evidence type="ECO:0000256" key="1">
    <source>
        <dbReference type="SAM" id="MobiDB-lite"/>
    </source>
</evidence>
<organism evidence="2 3">
    <name type="scientific">Orbilia oligospora</name>
    <name type="common">Nematode-trapping fungus</name>
    <name type="synonym">Arthrobotrys oligospora</name>
    <dbReference type="NCBI Taxonomy" id="2813651"/>
    <lineage>
        <taxon>Eukaryota</taxon>
        <taxon>Fungi</taxon>
        <taxon>Dikarya</taxon>
        <taxon>Ascomycota</taxon>
        <taxon>Pezizomycotina</taxon>
        <taxon>Orbiliomycetes</taxon>
        <taxon>Orbiliales</taxon>
        <taxon>Orbiliaceae</taxon>
        <taxon>Orbilia</taxon>
    </lineage>
</organism>
<gene>
    <name evidence="2" type="ORF">TWF970_001555</name>
</gene>
<feature type="region of interest" description="Disordered" evidence="1">
    <location>
        <begin position="90"/>
        <end position="171"/>
    </location>
</feature>
<evidence type="ECO:0000313" key="3">
    <source>
        <dbReference type="Proteomes" id="UP000474640"/>
    </source>
</evidence>
<evidence type="ECO:0000313" key="2">
    <source>
        <dbReference type="EMBL" id="KAF3282820.1"/>
    </source>
</evidence>
<protein>
    <submittedName>
        <fullName evidence="2">Uncharacterized protein</fullName>
    </submittedName>
</protein>
<dbReference type="AlphaFoldDB" id="A0A7C8VDX9"/>
<proteinExistence type="predicted"/>
<sequence length="171" mass="18874">MGLRLWNRRGSNQLLSSRLWSTCGLNYSPQPFNLGRRPPGHSHSKPHYFPPQTRPIDDVEFEYINGPAPSQSLSKGKGLRAIVVPRFLGDLPQTRPTDDVEFEYIDGPAPDQKLGLEASAPQRSKVPRPQPVQTNFGYDDEKTSTLSANPGPPGQSLSELSTSTNPRLIKG</sequence>
<dbReference type="EMBL" id="JAABOJ010000012">
    <property type="protein sequence ID" value="KAF3282820.1"/>
    <property type="molecule type" value="Genomic_DNA"/>
</dbReference>
<name>A0A7C8VDX9_ORBOL</name>
<feature type="compositionally biased region" description="Polar residues" evidence="1">
    <location>
        <begin position="155"/>
        <end position="171"/>
    </location>
</feature>